<dbReference type="Proteomes" id="UP000724268">
    <property type="component" value="Unassembled WGS sequence"/>
</dbReference>
<evidence type="ECO:0000313" key="2">
    <source>
        <dbReference type="Proteomes" id="UP000724268"/>
    </source>
</evidence>
<proteinExistence type="predicted"/>
<sequence length="374" mass="41731">MSKLWTPDNAGKIIPVVRVRPLEPPPPTIGARLQAQHLHWQLGRYVEDLSFGPGGRGRRRRWVVDQEAEQHNLVLNQTYDTLIAQFGFRDLNDYAVVGTGTTPPAASQIGLANEVARTRRDQNASTSGTYSLSTVQDGVYEITRIREFSEAEVGNRNLTEWGFSPSGTAGNNLMSRELFRDGNGNPIVITPASDQRLRLIYKIRISTGPTTPQTVSIDIAGIGVRTGLFVINRSTDPNYGYQMWYDTRADLGLIHHFARADTGLSVYNRPMRVRVTPSYTGFFFLGSQGWGSLSQWYYCQFQAYTAGSRLRRTQSVTYAPGDFNDTLVGFALWLPAGGGGYLANALMVLNTEQEFTKTNLYRLTIGEWTLTWGP</sequence>
<dbReference type="EMBL" id="JAHXRS010000024">
    <property type="protein sequence ID" value="MBW6395835.1"/>
    <property type="molecule type" value="Genomic_DNA"/>
</dbReference>
<organism evidence="1 2">
    <name type="scientific">Thermus brevis</name>
    <dbReference type="NCBI Taxonomy" id="2862456"/>
    <lineage>
        <taxon>Bacteria</taxon>
        <taxon>Thermotogati</taxon>
        <taxon>Deinococcota</taxon>
        <taxon>Deinococci</taxon>
        <taxon>Thermales</taxon>
        <taxon>Thermaceae</taxon>
        <taxon>Thermus</taxon>
    </lineage>
</organism>
<dbReference type="RefSeq" id="WP_219760339.1">
    <property type="nucleotide sequence ID" value="NZ_JAHXRS010000024.1"/>
</dbReference>
<accession>A0ABS7A169</accession>
<evidence type="ECO:0000313" key="1">
    <source>
        <dbReference type="EMBL" id="MBW6395835.1"/>
    </source>
</evidence>
<protein>
    <submittedName>
        <fullName evidence="1">Uncharacterized protein</fullName>
    </submittedName>
</protein>
<comment type="caution">
    <text evidence="1">The sequence shown here is derived from an EMBL/GenBank/DDBJ whole genome shotgun (WGS) entry which is preliminary data.</text>
</comment>
<name>A0ABS7A169_9DEIN</name>
<gene>
    <name evidence="1" type="ORF">KZX47_11840</name>
</gene>
<reference evidence="1 2" key="1">
    <citation type="submission" date="2021-07" db="EMBL/GenBank/DDBJ databases">
        <title>Thermus aquaticus gen. n. and sp. n., a nonsporulating extreme thermophile.</title>
        <authorList>
            <person name="Hu C.-J."/>
            <person name="Li W.-J."/>
            <person name="Xian W.-D."/>
        </authorList>
    </citation>
    <scope>NUCLEOTIDE SEQUENCE [LARGE SCALE GENOMIC DNA]</scope>
    <source>
        <strain evidence="1 2">SYSU G05001</strain>
    </source>
</reference>
<keyword evidence="2" id="KW-1185">Reference proteome</keyword>